<proteinExistence type="predicted"/>
<feature type="transmembrane region" description="Helical" evidence="1">
    <location>
        <begin position="95"/>
        <end position="119"/>
    </location>
</feature>
<comment type="caution">
    <text evidence="2">The sequence shown here is derived from an EMBL/GenBank/DDBJ whole genome shotgun (WGS) entry which is preliminary data.</text>
</comment>
<gene>
    <name evidence="2" type="ORF">HLUCCA11_04825</name>
</gene>
<accession>A0A0P8DJ57</accession>
<evidence type="ECO:0000256" key="1">
    <source>
        <dbReference type="SAM" id="Phobius"/>
    </source>
</evidence>
<keyword evidence="1" id="KW-0472">Membrane</keyword>
<keyword evidence="1" id="KW-0812">Transmembrane</keyword>
<evidence type="ECO:0000313" key="2">
    <source>
        <dbReference type="EMBL" id="KPQ36817.1"/>
    </source>
</evidence>
<dbReference type="PATRIC" id="fig|1666911.3.peg.2977"/>
<sequence>MLFAVEGLAIERLVIERLVIEGLAIEGLTKILKIMSSLGLLLLVGDFISTFVYHVPEHAFGRLHCRVHHEKKQTFQHYAVLSKHPLVLLDGFLGALPYFILTAVVWPISPVGTAIGLLFGEFHVIWRHTTKMGWTTPRWAKDFCRFWGIVTPEAHWVHHENGAIAFGDIFTFFDKPAQQWLSILIKFKKQLRRV</sequence>
<protein>
    <recommendedName>
        <fullName evidence="4">Sterol desaturase</fullName>
    </recommendedName>
</protein>
<keyword evidence="1" id="KW-1133">Transmembrane helix</keyword>
<dbReference type="STRING" id="1666911.HLUCCA11_04825"/>
<evidence type="ECO:0000313" key="3">
    <source>
        <dbReference type="Proteomes" id="UP000050465"/>
    </source>
</evidence>
<evidence type="ECO:0008006" key="4">
    <source>
        <dbReference type="Google" id="ProtNLM"/>
    </source>
</evidence>
<organism evidence="2 3">
    <name type="scientific">Phormidesmis priestleyi Ana</name>
    <dbReference type="NCBI Taxonomy" id="1666911"/>
    <lineage>
        <taxon>Bacteria</taxon>
        <taxon>Bacillati</taxon>
        <taxon>Cyanobacteriota</taxon>
        <taxon>Cyanophyceae</taxon>
        <taxon>Leptolyngbyales</taxon>
        <taxon>Leptolyngbyaceae</taxon>
        <taxon>Phormidesmis</taxon>
    </lineage>
</organism>
<dbReference type="EMBL" id="LJZR01000004">
    <property type="protein sequence ID" value="KPQ36817.1"/>
    <property type="molecule type" value="Genomic_DNA"/>
</dbReference>
<reference evidence="2 3" key="1">
    <citation type="submission" date="2015-09" db="EMBL/GenBank/DDBJ databases">
        <title>Identification and resolution of microdiversity through metagenomic sequencing of parallel consortia.</title>
        <authorList>
            <person name="Nelson W.C."/>
            <person name="Romine M.F."/>
            <person name="Lindemann S.R."/>
        </authorList>
    </citation>
    <scope>NUCLEOTIDE SEQUENCE [LARGE SCALE GENOMIC DNA]</scope>
    <source>
        <strain evidence="2">Ana</strain>
    </source>
</reference>
<name>A0A0P8DJ57_9CYAN</name>
<dbReference type="Proteomes" id="UP000050465">
    <property type="component" value="Unassembled WGS sequence"/>
</dbReference>
<dbReference type="AlphaFoldDB" id="A0A0P8DJ57"/>